<dbReference type="PANTHER" id="PTHR30346">
    <property type="entry name" value="TRANSCRIPTIONAL DUAL REGULATOR HCAR-RELATED"/>
    <property type="match status" value="1"/>
</dbReference>
<dbReference type="SUPFAM" id="SSF53850">
    <property type="entry name" value="Periplasmic binding protein-like II"/>
    <property type="match status" value="1"/>
</dbReference>
<dbReference type="PANTHER" id="PTHR30346:SF0">
    <property type="entry name" value="HCA OPERON TRANSCRIPTIONAL ACTIVATOR HCAR"/>
    <property type="match status" value="1"/>
</dbReference>
<accession>A0ABN7ZG97</accession>
<feature type="domain" description="HTH lysR-type" evidence="5">
    <location>
        <begin position="1"/>
        <end position="59"/>
    </location>
</feature>
<evidence type="ECO:0000256" key="4">
    <source>
        <dbReference type="ARBA" id="ARBA00023163"/>
    </source>
</evidence>
<dbReference type="InterPro" id="IPR000847">
    <property type="entry name" value="LysR_HTH_N"/>
</dbReference>
<dbReference type="PRINTS" id="PR00039">
    <property type="entry name" value="HTHLYSR"/>
</dbReference>
<protein>
    <submittedName>
        <fullName evidence="6">Hca operon transcriptional activator HcaR</fullName>
    </submittedName>
</protein>
<evidence type="ECO:0000256" key="1">
    <source>
        <dbReference type="ARBA" id="ARBA00009437"/>
    </source>
</evidence>
<dbReference type="Gene3D" id="1.10.10.10">
    <property type="entry name" value="Winged helix-like DNA-binding domain superfamily/Winged helix DNA-binding domain"/>
    <property type="match status" value="1"/>
</dbReference>
<evidence type="ECO:0000256" key="2">
    <source>
        <dbReference type="ARBA" id="ARBA00023015"/>
    </source>
</evidence>
<evidence type="ECO:0000256" key="3">
    <source>
        <dbReference type="ARBA" id="ARBA00023125"/>
    </source>
</evidence>
<dbReference type="RefSeq" id="WP_223994630.1">
    <property type="nucleotide sequence ID" value="NZ_CAJZAG010000013.1"/>
</dbReference>
<keyword evidence="4" id="KW-0804">Transcription</keyword>
<evidence type="ECO:0000313" key="7">
    <source>
        <dbReference type="Proteomes" id="UP000706525"/>
    </source>
</evidence>
<dbReference type="EMBL" id="CAJZAG010000013">
    <property type="protein sequence ID" value="CAG9185000.1"/>
    <property type="molecule type" value="Genomic_DNA"/>
</dbReference>
<dbReference type="Gene3D" id="3.40.190.10">
    <property type="entry name" value="Periplasmic binding protein-like II"/>
    <property type="match status" value="2"/>
</dbReference>
<reference evidence="6 7" key="1">
    <citation type="submission" date="2021-08" db="EMBL/GenBank/DDBJ databases">
        <authorList>
            <person name="Peeters C."/>
        </authorList>
    </citation>
    <scope>NUCLEOTIDE SEQUENCE [LARGE SCALE GENOMIC DNA]</scope>
    <source>
        <strain evidence="6 7">LMG 32289</strain>
    </source>
</reference>
<evidence type="ECO:0000313" key="6">
    <source>
        <dbReference type="EMBL" id="CAG9185000.1"/>
    </source>
</evidence>
<keyword evidence="3" id="KW-0238">DNA-binding</keyword>
<keyword evidence="2" id="KW-0805">Transcription regulation</keyword>
<comment type="caution">
    <text evidence="6">The sequence shown here is derived from an EMBL/GenBank/DDBJ whole genome shotgun (WGS) entry which is preliminary data.</text>
</comment>
<dbReference type="Pfam" id="PF03466">
    <property type="entry name" value="LysR_substrate"/>
    <property type="match status" value="1"/>
</dbReference>
<name>A0ABN7ZG97_9BURK</name>
<dbReference type="SUPFAM" id="SSF46785">
    <property type="entry name" value="Winged helix' DNA-binding domain"/>
    <property type="match status" value="1"/>
</dbReference>
<dbReference type="InterPro" id="IPR005119">
    <property type="entry name" value="LysR_subst-bd"/>
</dbReference>
<dbReference type="PROSITE" id="PS50931">
    <property type="entry name" value="HTH_LYSR"/>
    <property type="match status" value="1"/>
</dbReference>
<dbReference type="Proteomes" id="UP000706525">
    <property type="component" value="Unassembled WGS sequence"/>
</dbReference>
<sequence length="310" mass="34025">MELRHLRYFIAVAEAGSLTEAAVNRLHTSQPSLSRQIRDLEDQVGVELLQRGAHGVTLTEAGKAFMDHARLAMAQVDAAVEAARRAAQPSKPQFRLGFLTGQEMTWLTDAMHLLRAELPNIEVTVSSDYSTELAAAVAHGKLDLAFMRAEPGYDLNYEVVGHEPLVVLMPSDHPLTAQDVVHPQDLRHQPFIAMADKAKVLRKVVDDYLLESGVEVEIAQSVDNPAMVMSLIASIRAVTLIPAYVQKLMPWSVVSRPLAGEVPNIDLVVGYSASNTSPILRLLLSRLDDLRSLNLPAETTPDSRPHSRVP</sequence>
<dbReference type="InterPro" id="IPR036390">
    <property type="entry name" value="WH_DNA-bd_sf"/>
</dbReference>
<dbReference type="InterPro" id="IPR036388">
    <property type="entry name" value="WH-like_DNA-bd_sf"/>
</dbReference>
<evidence type="ECO:0000259" key="5">
    <source>
        <dbReference type="PROSITE" id="PS50931"/>
    </source>
</evidence>
<gene>
    <name evidence="6" type="primary">hcaR_5</name>
    <name evidence="6" type="ORF">LMG32289_05821</name>
</gene>
<organism evidence="6 7">
    <name type="scientific">Cupriavidus pampae</name>
    <dbReference type="NCBI Taxonomy" id="659251"/>
    <lineage>
        <taxon>Bacteria</taxon>
        <taxon>Pseudomonadati</taxon>
        <taxon>Pseudomonadota</taxon>
        <taxon>Betaproteobacteria</taxon>
        <taxon>Burkholderiales</taxon>
        <taxon>Burkholderiaceae</taxon>
        <taxon>Cupriavidus</taxon>
    </lineage>
</organism>
<dbReference type="Pfam" id="PF00126">
    <property type="entry name" value="HTH_1"/>
    <property type="match status" value="1"/>
</dbReference>
<keyword evidence="7" id="KW-1185">Reference proteome</keyword>
<proteinExistence type="inferred from homology"/>
<comment type="similarity">
    <text evidence="1">Belongs to the LysR transcriptional regulatory family.</text>
</comment>